<comment type="caution">
    <text evidence="2">The sequence shown here is derived from an EMBL/GenBank/DDBJ whole genome shotgun (WGS) entry which is preliminary data.</text>
</comment>
<keyword evidence="3" id="KW-1185">Reference proteome</keyword>
<dbReference type="RefSeq" id="WP_260974942.1">
    <property type="nucleotide sequence ID" value="NZ_JAOANI010000012.1"/>
</dbReference>
<dbReference type="EMBL" id="JAOANI010000012">
    <property type="protein sequence ID" value="MCT7358016.1"/>
    <property type="molecule type" value="Genomic_DNA"/>
</dbReference>
<evidence type="ECO:0000313" key="3">
    <source>
        <dbReference type="Proteomes" id="UP001147830"/>
    </source>
</evidence>
<gene>
    <name evidence="2" type="ORF">NYR02_03135</name>
</gene>
<feature type="signal peptide" evidence="1">
    <location>
        <begin position="1"/>
        <end position="18"/>
    </location>
</feature>
<dbReference type="AlphaFoldDB" id="A0A9X2WD95"/>
<accession>A0A9X2WD95</accession>
<organism evidence="2 3">
    <name type="scientific">Thalassolituus pacificus</name>
    <dbReference type="NCBI Taxonomy" id="2975440"/>
    <lineage>
        <taxon>Bacteria</taxon>
        <taxon>Pseudomonadati</taxon>
        <taxon>Pseudomonadota</taxon>
        <taxon>Gammaproteobacteria</taxon>
        <taxon>Oceanospirillales</taxon>
        <taxon>Oceanospirillaceae</taxon>
        <taxon>Thalassolituus</taxon>
    </lineage>
</organism>
<dbReference type="Proteomes" id="UP001147830">
    <property type="component" value="Unassembled WGS sequence"/>
</dbReference>
<sequence length="263" mass="29818">MKKFLLFVTAFFNLYALAAHVSADTQLQAGIGKTDMSYKEFLRDGSKFNREDGWLNTLYLGAASDLYNNIDWILTFERSSGAVAYTGQSQSGTPSDTTTDEHFRTLLSGIRWQPGAGSWSLLLNYGVADWQRGIRPNGITGELDEYYRWRILQAATAWQGELSGHLIRFEFGYTRRMDGNIEVNFRPYGGRKGNAELADGHSFYTDLSLPLFTTSVGDILLSWRYSKERAAESDKGNAGTLEFIQPRSRVVNSRFMLLWQFSF</sequence>
<name>A0A9X2WD95_9GAMM</name>
<proteinExistence type="predicted"/>
<keyword evidence="1" id="KW-0732">Signal</keyword>
<evidence type="ECO:0008006" key="4">
    <source>
        <dbReference type="Google" id="ProtNLM"/>
    </source>
</evidence>
<protein>
    <recommendedName>
        <fullName evidence="4">YaiO family outer membrane beta-barrel protein</fullName>
    </recommendedName>
</protein>
<feature type="chain" id="PRO_5040824952" description="YaiO family outer membrane beta-barrel protein" evidence="1">
    <location>
        <begin position="19"/>
        <end position="263"/>
    </location>
</feature>
<evidence type="ECO:0000256" key="1">
    <source>
        <dbReference type="SAM" id="SignalP"/>
    </source>
</evidence>
<reference evidence="2" key="1">
    <citation type="journal article" date="2022" name="Front. Microbiol.">
        <title>Genome-based taxonomic rearrangement of Oceanobacter-related bacteria including the description of Thalassolituus hydrocarbonoclasticus sp. nov. and Thalassolituus pacificus sp. nov. and emended description of the genus Thalassolituus.</title>
        <authorList>
            <person name="Dong C."/>
            <person name="Wei L."/>
            <person name="Wang J."/>
            <person name="Lai Q."/>
            <person name="Huang Z."/>
            <person name="Shao Z."/>
        </authorList>
    </citation>
    <scope>NUCLEOTIDE SEQUENCE</scope>
    <source>
        <strain evidence="2">59MF3M-4</strain>
    </source>
</reference>
<evidence type="ECO:0000313" key="2">
    <source>
        <dbReference type="EMBL" id="MCT7358016.1"/>
    </source>
</evidence>
<reference evidence="2" key="2">
    <citation type="submission" date="2022-08" db="EMBL/GenBank/DDBJ databases">
        <authorList>
            <person name="Dong C."/>
        </authorList>
    </citation>
    <scope>NUCLEOTIDE SEQUENCE</scope>
    <source>
        <strain evidence="2">59MF3M-4</strain>
    </source>
</reference>